<gene>
    <name evidence="2" type="ORF">FHS49_001965</name>
</gene>
<evidence type="ECO:0000313" key="3">
    <source>
        <dbReference type="Proteomes" id="UP000549617"/>
    </source>
</evidence>
<keyword evidence="1" id="KW-0732">Signal</keyword>
<dbReference type="SUPFAM" id="SSF50969">
    <property type="entry name" value="YVTN repeat-like/Quinoprotein amine dehydrogenase"/>
    <property type="match status" value="1"/>
</dbReference>
<keyword evidence="3" id="KW-1185">Reference proteome</keyword>
<comment type="caution">
    <text evidence="2">The sequence shown here is derived from an EMBL/GenBank/DDBJ whole genome shotgun (WGS) entry which is preliminary data.</text>
</comment>
<proteinExistence type="predicted"/>
<sequence length="488" mass="51886">MRVIRNWKRASLAGLALFLALQAAPMGAQSSMADADNPEPGLQGQTMPGEAVILARPYAKGVRMIGHSPIAGRDSNIQLAWAGHCAYVASTSPNMLGVFGVKADPASFGVAVIDVSDPRAPRQVGLLRDRGSLYASETLHAVEARGRKVLVAGSYGAKDSEAYTDIYDVTDCANPKLMAEWKWPQSVHTLTLSADGKRLYGTIISPFDGKGGIAVTDISDLAHPRFIGKFAATRTDGGSHEFAAHELSISPDEKRIYVGVIGSKGGDLNKGVTEPFPSLATFGPDAGGIYILDNSDIALNRADPKMRLIGTAPHGGWHSVMRARIKGVPYLVGGTEGMVCPSSWPKLVNMADERKPYVAGEVRLAMNRPENCSAKDLAAKGPAAVVPGAGTATLHFNDVDSATDTRMGLFNFMWAGLRIVDIRKPATPAEVAYFKPGDACSGHVRYVPATGHIWLACGASGFYVLELKPEVRAALGLPRKASRGNKKR</sequence>
<feature type="chain" id="PRO_5031350916" description="LVIVD repeat-containing protein" evidence="1">
    <location>
        <begin position="24"/>
        <end position="488"/>
    </location>
</feature>
<dbReference type="Proteomes" id="UP000549617">
    <property type="component" value="Unassembled WGS sequence"/>
</dbReference>
<dbReference type="RefSeq" id="WP_184017865.1">
    <property type="nucleotide sequence ID" value="NZ_JACIJC010000003.1"/>
</dbReference>
<reference evidence="2 3" key="1">
    <citation type="submission" date="2020-08" db="EMBL/GenBank/DDBJ databases">
        <title>Genomic Encyclopedia of Type Strains, Phase IV (KMG-IV): sequencing the most valuable type-strain genomes for metagenomic binning, comparative biology and taxonomic classification.</title>
        <authorList>
            <person name="Goeker M."/>
        </authorList>
    </citation>
    <scope>NUCLEOTIDE SEQUENCE [LARGE SCALE GENOMIC DNA]</scope>
    <source>
        <strain evidence="2 3">DSM 25079</strain>
    </source>
</reference>
<evidence type="ECO:0000313" key="2">
    <source>
        <dbReference type="EMBL" id="MBB5685949.1"/>
    </source>
</evidence>
<evidence type="ECO:0000256" key="1">
    <source>
        <dbReference type="SAM" id="SignalP"/>
    </source>
</evidence>
<name>A0A7W9AHX4_9SPHN</name>
<dbReference type="InterPro" id="IPR015943">
    <property type="entry name" value="WD40/YVTN_repeat-like_dom_sf"/>
</dbReference>
<dbReference type="Pfam" id="PF08309">
    <property type="entry name" value="LVIVD"/>
    <property type="match status" value="2"/>
</dbReference>
<accession>A0A7W9AHX4</accession>
<feature type="signal peptide" evidence="1">
    <location>
        <begin position="1"/>
        <end position="23"/>
    </location>
</feature>
<dbReference type="EMBL" id="JACIJC010000003">
    <property type="protein sequence ID" value="MBB5685949.1"/>
    <property type="molecule type" value="Genomic_DNA"/>
</dbReference>
<dbReference type="InterPro" id="IPR013211">
    <property type="entry name" value="LVIVD"/>
</dbReference>
<protein>
    <recommendedName>
        <fullName evidence="4">LVIVD repeat-containing protein</fullName>
    </recommendedName>
</protein>
<dbReference type="InterPro" id="IPR011044">
    <property type="entry name" value="Quino_amine_DH_bsu"/>
</dbReference>
<dbReference type="AlphaFoldDB" id="A0A7W9AHX4"/>
<organism evidence="2 3">
    <name type="scientific">Sphingobium boeckii</name>
    <dbReference type="NCBI Taxonomy" id="1082345"/>
    <lineage>
        <taxon>Bacteria</taxon>
        <taxon>Pseudomonadati</taxon>
        <taxon>Pseudomonadota</taxon>
        <taxon>Alphaproteobacteria</taxon>
        <taxon>Sphingomonadales</taxon>
        <taxon>Sphingomonadaceae</taxon>
        <taxon>Sphingobium</taxon>
    </lineage>
</organism>
<evidence type="ECO:0008006" key="4">
    <source>
        <dbReference type="Google" id="ProtNLM"/>
    </source>
</evidence>
<dbReference type="Gene3D" id="2.130.10.10">
    <property type="entry name" value="YVTN repeat-like/Quinoprotein amine dehydrogenase"/>
    <property type="match status" value="1"/>
</dbReference>